<reference evidence="1 2" key="1">
    <citation type="submission" date="2019-09" db="EMBL/GenBank/DDBJ databases">
        <authorList>
            <person name="Chandra G."/>
            <person name="Truman W A."/>
        </authorList>
    </citation>
    <scope>NUCLEOTIDE SEQUENCE [LARGE SCALE GENOMIC DNA]</scope>
    <source>
        <strain evidence="1">PS862</strain>
    </source>
</reference>
<organism evidence="1 2">
    <name type="scientific">Pseudomonas fluorescens</name>
    <dbReference type="NCBI Taxonomy" id="294"/>
    <lineage>
        <taxon>Bacteria</taxon>
        <taxon>Pseudomonadati</taxon>
        <taxon>Pseudomonadota</taxon>
        <taxon>Gammaproteobacteria</taxon>
        <taxon>Pseudomonadales</taxon>
        <taxon>Pseudomonadaceae</taxon>
        <taxon>Pseudomonas</taxon>
    </lineage>
</organism>
<protein>
    <submittedName>
        <fullName evidence="1">Uncharacterized protein</fullName>
    </submittedName>
</protein>
<dbReference type="RefSeq" id="WP_150744858.1">
    <property type="nucleotide sequence ID" value="NZ_CABVHE010000009.1"/>
</dbReference>
<dbReference type="EMBL" id="CABVII010000021">
    <property type="protein sequence ID" value="VVP30799.1"/>
    <property type="molecule type" value="Genomic_DNA"/>
</dbReference>
<dbReference type="AlphaFoldDB" id="A0A5E6R9P9"/>
<sequence>MPTLSIDVETRLALAQAVLQSPETISIVTLPSGVRLPLLNHFGHVALEVIAGEDLFGDVSAQIAALEENRD</sequence>
<name>A0A5E6R9P9_PSEFL</name>
<evidence type="ECO:0000313" key="2">
    <source>
        <dbReference type="Proteomes" id="UP000385207"/>
    </source>
</evidence>
<evidence type="ECO:0000313" key="1">
    <source>
        <dbReference type="EMBL" id="VVP30799.1"/>
    </source>
</evidence>
<gene>
    <name evidence="1" type="ORF">PS862_04356</name>
</gene>
<dbReference type="OrthoDB" id="9981632at2"/>
<accession>A0A5E6R9P9</accession>
<proteinExistence type="predicted"/>
<dbReference type="Proteomes" id="UP000385207">
    <property type="component" value="Unassembled WGS sequence"/>
</dbReference>